<dbReference type="Gene3D" id="3.40.50.2300">
    <property type="match status" value="2"/>
</dbReference>
<evidence type="ECO:0000256" key="3">
    <source>
        <dbReference type="ARBA" id="ARBA00022729"/>
    </source>
</evidence>
<evidence type="ECO:0000313" key="6">
    <source>
        <dbReference type="EMBL" id="MFC7384600.1"/>
    </source>
</evidence>
<evidence type="ECO:0000256" key="1">
    <source>
        <dbReference type="ARBA" id="ARBA00004196"/>
    </source>
</evidence>
<dbReference type="PROSITE" id="PS51257">
    <property type="entry name" value="PROKAR_LIPOPROTEIN"/>
    <property type="match status" value="1"/>
</dbReference>
<evidence type="ECO:0000259" key="5">
    <source>
        <dbReference type="Pfam" id="PF13407"/>
    </source>
</evidence>
<comment type="similarity">
    <text evidence="2">Belongs to the bacterial solute-binding protein 2 family.</text>
</comment>
<dbReference type="InterPro" id="IPR028082">
    <property type="entry name" value="Peripla_BP_I"/>
</dbReference>
<reference evidence="7" key="1">
    <citation type="journal article" date="2019" name="Int. J. Syst. Evol. Microbiol.">
        <title>The Global Catalogue of Microorganisms (GCM) 10K type strain sequencing project: providing services to taxonomists for standard genome sequencing and annotation.</title>
        <authorList>
            <consortium name="The Broad Institute Genomics Platform"/>
            <consortium name="The Broad Institute Genome Sequencing Center for Infectious Disease"/>
            <person name="Wu L."/>
            <person name="Ma J."/>
        </authorList>
    </citation>
    <scope>NUCLEOTIDE SEQUENCE [LARGE SCALE GENOMIC DNA]</scope>
    <source>
        <strain evidence="7">CECT 7649</strain>
    </source>
</reference>
<dbReference type="Pfam" id="PF13407">
    <property type="entry name" value="Peripla_BP_4"/>
    <property type="match status" value="1"/>
</dbReference>
<accession>A0ABW2P999</accession>
<feature type="signal peptide" evidence="4">
    <location>
        <begin position="1"/>
        <end position="19"/>
    </location>
</feature>
<keyword evidence="7" id="KW-1185">Reference proteome</keyword>
<evidence type="ECO:0000256" key="2">
    <source>
        <dbReference type="ARBA" id="ARBA00007639"/>
    </source>
</evidence>
<dbReference type="CDD" id="cd06323">
    <property type="entry name" value="PBP1_ribose_binding"/>
    <property type="match status" value="1"/>
</dbReference>
<dbReference type="SUPFAM" id="SSF53822">
    <property type="entry name" value="Periplasmic binding protein-like I"/>
    <property type="match status" value="1"/>
</dbReference>
<gene>
    <name evidence="6" type="ORF">ACFQSB_20475</name>
</gene>
<sequence>MRIPALVLAGAALTLGLAACGSGSSGGASSGGSGGSGGSGVKIGMSISTLNNPYFVQLRDGAEAEAKKLGATLTVTDAQNDASQQVNQVQNFTSQSMKAIILNPVDSDAAAPAVKLAERSSIPILAVDRGVNNAQVAQTVASDNVAGGKLAAKELAGQLGEKGKVVVLQGVAGTSAARDRGQGFTDGVKAYAGIQVVAQQPADFDRTKGLDVMTNLLQSHPDITGVFAENDEMALGAIKALGAKAGKQVKVVGFDGTPDGLKAIQDGTLAASVAQQPALLGQQAVQNAVKAAGGEKLPSTLDVPVKIATKDNLSEFSAS</sequence>
<evidence type="ECO:0000313" key="7">
    <source>
        <dbReference type="Proteomes" id="UP001596496"/>
    </source>
</evidence>
<protein>
    <submittedName>
        <fullName evidence="6">D-ribose ABC transporter substrate-binding protein</fullName>
    </submittedName>
</protein>
<feature type="domain" description="Periplasmic binding protein" evidence="5">
    <location>
        <begin position="43"/>
        <end position="296"/>
    </location>
</feature>
<dbReference type="InterPro" id="IPR025997">
    <property type="entry name" value="SBP_2_dom"/>
</dbReference>
<dbReference type="EMBL" id="JBHTCG010000013">
    <property type="protein sequence ID" value="MFC7384600.1"/>
    <property type="molecule type" value="Genomic_DNA"/>
</dbReference>
<keyword evidence="3 4" id="KW-0732">Signal</keyword>
<evidence type="ECO:0000256" key="4">
    <source>
        <dbReference type="SAM" id="SignalP"/>
    </source>
</evidence>
<dbReference type="RefSeq" id="WP_380828415.1">
    <property type="nucleotide sequence ID" value="NZ_JBHTCG010000013.1"/>
</dbReference>
<comment type="subcellular location">
    <subcellularLocation>
        <location evidence="1">Cell envelope</location>
    </subcellularLocation>
</comment>
<dbReference type="PANTHER" id="PTHR46847:SF1">
    <property type="entry name" value="D-ALLOSE-BINDING PERIPLASMIC PROTEIN-RELATED"/>
    <property type="match status" value="1"/>
</dbReference>
<organism evidence="6 7">
    <name type="scientific">Sphaerisporangium rhizosphaerae</name>
    <dbReference type="NCBI Taxonomy" id="2269375"/>
    <lineage>
        <taxon>Bacteria</taxon>
        <taxon>Bacillati</taxon>
        <taxon>Actinomycetota</taxon>
        <taxon>Actinomycetes</taxon>
        <taxon>Streptosporangiales</taxon>
        <taxon>Streptosporangiaceae</taxon>
        <taxon>Sphaerisporangium</taxon>
    </lineage>
</organism>
<comment type="caution">
    <text evidence="6">The sequence shown here is derived from an EMBL/GenBank/DDBJ whole genome shotgun (WGS) entry which is preliminary data.</text>
</comment>
<name>A0ABW2P999_9ACTN</name>
<dbReference type="Proteomes" id="UP001596496">
    <property type="component" value="Unassembled WGS sequence"/>
</dbReference>
<proteinExistence type="inferred from homology"/>
<feature type="chain" id="PRO_5046439773" evidence="4">
    <location>
        <begin position="20"/>
        <end position="319"/>
    </location>
</feature>
<dbReference type="PANTHER" id="PTHR46847">
    <property type="entry name" value="D-ALLOSE-BINDING PERIPLASMIC PROTEIN-RELATED"/>
    <property type="match status" value="1"/>
</dbReference>